<accession>A0ABY5MBD3</accession>
<proteinExistence type="predicted"/>
<evidence type="ECO:0000256" key="1">
    <source>
        <dbReference type="SAM" id="MobiDB-lite"/>
    </source>
</evidence>
<feature type="signal peptide" evidence="2">
    <location>
        <begin position="1"/>
        <end position="20"/>
    </location>
</feature>
<reference evidence="3 4" key="1">
    <citation type="submission" date="2022-08" db="EMBL/GenBank/DDBJ databases">
        <title>novel species in genus Aeromicrobium.</title>
        <authorList>
            <person name="Ye L."/>
        </authorList>
    </citation>
    <scope>NUCLEOTIDE SEQUENCE [LARGE SCALE GENOMIC DNA]</scope>
    <source>
        <strain evidence="4">zg-Y1379</strain>
    </source>
</reference>
<dbReference type="RefSeq" id="WP_232399491.1">
    <property type="nucleotide sequence ID" value="NZ_CP102173.1"/>
</dbReference>
<protein>
    <submittedName>
        <fullName evidence="3">Uncharacterized protein</fullName>
    </submittedName>
</protein>
<evidence type="ECO:0000313" key="3">
    <source>
        <dbReference type="EMBL" id="UUP15439.1"/>
    </source>
</evidence>
<keyword evidence="2" id="KW-0732">Signal</keyword>
<dbReference type="Proteomes" id="UP001316184">
    <property type="component" value="Chromosome"/>
</dbReference>
<gene>
    <name evidence="3" type="ORF">NQV15_09030</name>
</gene>
<keyword evidence="4" id="KW-1185">Reference proteome</keyword>
<sequence length="197" mass="20055">MKRALAVAAVALMTATGLVATTTTSASAHGTHHSRSHSSDHRSHSGAGYTKVVVAPAVYNLVTSAGITPAPLAGATAAPFKGTLAARFPITAYRLRGLQIRHSGGISLTAGAATISLSNFNIDLGRGRVSGVVAGSPGDVGRVDLFKIRGTDRADLGLVRLTLTSTAAGALNATFGVNAFAENATFGYATPRPFARR</sequence>
<dbReference type="EMBL" id="CP102173">
    <property type="protein sequence ID" value="UUP15439.1"/>
    <property type="molecule type" value="Genomic_DNA"/>
</dbReference>
<evidence type="ECO:0000313" key="4">
    <source>
        <dbReference type="Proteomes" id="UP001316184"/>
    </source>
</evidence>
<organism evidence="3 4">
    <name type="scientific">Aeromicrobium wangtongii</name>
    <dbReference type="NCBI Taxonomy" id="2969247"/>
    <lineage>
        <taxon>Bacteria</taxon>
        <taxon>Bacillati</taxon>
        <taxon>Actinomycetota</taxon>
        <taxon>Actinomycetes</taxon>
        <taxon>Propionibacteriales</taxon>
        <taxon>Nocardioidaceae</taxon>
        <taxon>Aeromicrobium</taxon>
    </lineage>
</organism>
<evidence type="ECO:0000256" key="2">
    <source>
        <dbReference type="SAM" id="SignalP"/>
    </source>
</evidence>
<name>A0ABY5MBD3_9ACTN</name>
<feature type="region of interest" description="Disordered" evidence="1">
    <location>
        <begin position="24"/>
        <end position="46"/>
    </location>
</feature>
<feature type="chain" id="PRO_5046329365" evidence="2">
    <location>
        <begin position="21"/>
        <end position="197"/>
    </location>
</feature>